<dbReference type="PROSITE" id="PS50878">
    <property type="entry name" value="RT_POL"/>
    <property type="match status" value="1"/>
</dbReference>
<dbReference type="AlphaFoldDB" id="A0A9W7TA53"/>
<evidence type="ECO:0000313" key="12">
    <source>
        <dbReference type="Proteomes" id="UP001059041"/>
    </source>
</evidence>
<protein>
    <recommendedName>
        <fullName evidence="2">ribonuclease H</fullName>
        <ecNumber evidence="2">3.1.26.4</ecNumber>
    </recommendedName>
</protein>
<evidence type="ECO:0000256" key="9">
    <source>
        <dbReference type="ARBA" id="ARBA00022918"/>
    </source>
</evidence>
<evidence type="ECO:0000256" key="8">
    <source>
        <dbReference type="ARBA" id="ARBA00022801"/>
    </source>
</evidence>
<evidence type="ECO:0000256" key="6">
    <source>
        <dbReference type="ARBA" id="ARBA00022722"/>
    </source>
</evidence>
<dbReference type="InterPro" id="IPR000477">
    <property type="entry name" value="RT_dom"/>
</dbReference>
<dbReference type="SUPFAM" id="SSF56672">
    <property type="entry name" value="DNA/RNA polymerases"/>
    <property type="match status" value="1"/>
</dbReference>
<evidence type="ECO:0000313" key="11">
    <source>
        <dbReference type="EMBL" id="KAI7792444.1"/>
    </source>
</evidence>
<proteinExistence type="inferred from homology"/>
<dbReference type="CDD" id="cd01647">
    <property type="entry name" value="RT_LTR"/>
    <property type="match status" value="1"/>
</dbReference>
<keyword evidence="4" id="KW-0808">Transferase</keyword>
<dbReference type="PANTHER" id="PTHR24559">
    <property type="entry name" value="TRANSPOSON TY3-I GAG-POL POLYPROTEIN"/>
    <property type="match status" value="1"/>
</dbReference>
<name>A0A9W7TA53_TRIRA</name>
<dbReference type="GO" id="GO:0008233">
    <property type="term" value="F:peptidase activity"/>
    <property type="evidence" value="ECO:0007669"/>
    <property type="project" value="UniProtKB-KW"/>
</dbReference>
<organism evidence="11 12">
    <name type="scientific">Triplophysa rosa</name>
    <name type="common">Cave loach</name>
    <dbReference type="NCBI Taxonomy" id="992332"/>
    <lineage>
        <taxon>Eukaryota</taxon>
        <taxon>Metazoa</taxon>
        <taxon>Chordata</taxon>
        <taxon>Craniata</taxon>
        <taxon>Vertebrata</taxon>
        <taxon>Euteleostomi</taxon>
        <taxon>Actinopterygii</taxon>
        <taxon>Neopterygii</taxon>
        <taxon>Teleostei</taxon>
        <taxon>Ostariophysi</taxon>
        <taxon>Cypriniformes</taxon>
        <taxon>Nemacheilidae</taxon>
        <taxon>Triplophysa</taxon>
    </lineage>
</organism>
<evidence type="ECO:0000256" key="7">
    <source>
        <dbReference type="ARBA" id="ARBA00022759"/>
    </source>
</evidence>
<evidence type="ECO:0000256" key="3">
    <source>
        <dbReference type="ARBA" id="ARBA00022670"/>
    </source>
</evidence>
<dbReference type="InterPro" id="IPR043502">
    <property type="entry name" value="DNA/RNA_pol_sf"/>
</dbReference>
<comment type="similarity">
    <text evidence="1">Belongs to the beta type-B retroviral polymerase family. HERV class-II K(HML-2) pol subfamily.</text>
</comment>
<dbReference type="InterPro" id="IPR053134">
    <property type="entry name" value="RNA-dir_DNA_polymerase"/>
</dbReference>
<dbReference type="EC" id="3.1.26.4" evidence="2"/>
<dbReference type="FunFam" id="3.10.10.10:FF:000007">
    <property type="entry name" value="Retrovirus-related Pol polyprotein from transposon 17.6-like Protein"/>
    <property type="match status" value="1"/>
</dbReference>
<keyword evidence="8" id="KW-0378">Hydrolase</keyword>
<keyword evidence="7" id="KW-0255">Endonuclease</keyword>
<dbReference type="PANTHER" id="PTHR24559:SF440">
    <property type="entry name" value="RIBONUCLEASE H"/>
    <property type="match status" value="1"/>
</dbReference>
<gene>
    <name evidence="11" type="ORF">IRJ41_012248</name>
</gene>
<evidence type="ECO:0000256" key="1">
    <source>
        <dbReference type="ARBA" id="ARBA00010879"/>
    </source>
</evidence>
<evidence type="ECO:0000259" key="10">
    <source>
        <dbReference type="PROSITE" id="PS50878"/>
    </source>
</evidence>
<keyword evidence="6" id="KW-0540">Nuclease</keyword>
<comment type="caution">
    <text evidence="11">The sequence shown here is derived from an EMBL/GenBank/DDBJ whole genome shotgun (WGS) entry which is preliminary data.</text>
</comment>
<dbReference type="Gene3D" id="3.10.10.10">
    <property type="entry name" value="HIV Type 1 Reverse Transcriptase, subunit A, domain 1"/>
    <property type="match status" value="1"/>
</dbReference>
<dbReference type="Pfam" id="PF00078">
    <property type="entry name" value="RVT_1"/>
    <property type="match status" value="1"/>
</dbReference>
<dbReference type="EMBL" id="JAFHDT010000023">
    <property type="protein sequence ID" value="KAI7792444.1"/>
    <property type="molecule type" value="Genomic_DNA"/>
</dbReference>
<accession>A0A9W7TA53</accession>
<reference evidence="11" key="1">
    <citation type="submission" date="2021-02" db="EMBL/GenBank/DDBJ databases">
        <title>Comparative genomics reveals that relaxation of natural selection precedes convergent phenotypic evolution of cavefish.</title>
        <authorList>
            <person name="Peng Z."/>
        </authorList>
    </citation>
    <scope>NUCLEOTIDE SEQUENCE</scope>
    <source>
        <tissue evidence="11">Muscle</tissue>
    </source>
</reference>
<dbReference type="GO" id="GO:0004523">
    <property type="term" value="F:RNA-DNA hybrid ribonuclease activity"/>
    <property type="evidence" value="ECO:0007669"/>
    <property type="project" value="UniProtKB-EC"/>
</dbReference>
<evidence type="ECO:0000256" key="2">
    <source>
        <dbReference type="ARBA" id="ARBA00012180"/>
    </source>
</evidence>
<evidence type="ECO:0000256" key="5">
    <source>
        <dbReference type="ARBA" id="ARBA00022695"/>
    </source>
</evidence>
<keyword evidence="3" id="KW-0645">Protease</keyword>
<dbReference type="Proteomes" id="UP001059041">
    <property type="component" value="Linkage Group LG23"/>
</dbReference>
<dbReference type="InterPro" id="IPR043128">
    <property type="entry name" value="Rev_trsase/Diguanyl_cyclase"/>
</dbReference>
<dbReference type="Gene3D" id="3.30.70.270">
    <property type="match status" value="1"/>
</dbReference>
<keyword evidence="9" id="KW-0695">RNA-directed DNA polymerase</keyword>
<keyword evidence="12" id="KW-1185">Reference proteome</keyword>
<dbReference type="GO" id="GO:0003964">
    <property type="term" value="F:RNA-directed DNA polymerase activity"/>
    <property type="evidence" value="ECO:0007669"/>
    <property type="project" value="UniProtKB-KW"/>
</dbReference>
<sequence length="229" mass="26700">MEEYIEEALQQGFIRPSVSPAASSFFFVRKKDGGLPVSCIAACSFLRPCIDYRVLNRHTKRFAYPLPLIPAALEQLRHATLFTKLDLRSAYNLIRIRPGDEWKTAFVTPNGHYEYKVMPFGLVNAPAVFQSFMNEIFRDLLGKFVIIYLDDILIYSRSRRAHVTHVSIVLQRLRQHKLYLKLEKCQFHQSTIQFLGYIISFNQVTIDQGKVEAVQNWSQPHTVREMQRF</sequence>
<evidence type="ECO:0000256" key="4">
    <source>
        <dbReference type="ARBA" id="ARBA00022679"/>
    </source>
</evidence>
<dbReference type="GO" id="GO:0006508">
    <property type="term" value="P:proteolysis"/>
    <property type="evidence" value="ECO:0007669"/>
    <property type="project" value="UniProtKB-KW"/>
</dbReference>
<feature type="domain" description="Reverse transcriptase" evidence="10">
    <location>
        <begin position="9"/>
        <end position="199"/>
    </location>
</feature>
<keyword evidence="5" id="KW-0548">Nucleotidyltransferase</keyword>